<accession>A0ABV9LQB3</accession>
<reference evidence="3" key="1">
    <citation type="journal article" date="2019" name="Int. J. Syst. Evol. Microbiol.">
        <title>The Global Catalogue of Microorganisms (GCM) 10K type strain sequencing project: providing services to taxonomists for standard genome sequencing and annotation.</title>
        <authorList>
            <consortium name="The Broad Institute Genomics Platform"/>
            <consortium name="The Broad Institute Genome Sequencing Center for Infectious Disease"/>
            <person name="Wu L."/>
            <person name="Ma J."/>
        </authorList>
    </citation>
    <scope>NUCLEOTIDE SEQUENCE [LARGE SCALE GENOMIC DNA]</scope>
    <source>
        <strain evidence="3">CCUG 62763</strain>
    </source>
</reference>
<name>A0ABV9LQB3_9ACTN</name>
<dbReference type="RefSeq" id="WP_387993035.1">
    <property type="nucleotide sequence ID" value="NZ_JBHSGR010000026.1"/>
</dbReference>
<comment type="caution">
    <text evidence="2">The sequence shown here is derived from an EMBL/GenBank/DDBJ whole genome shotgun (WGS) entry which is preliminary data.</text>
</comment>
<feature type="region of interest" description="Disordered" evidence="1">
    <location>
        <begin position="47"/>
        <end position="80"/>
    </location>
</feature>
<dbReference type="EMBL" id="JBHSGR010000026">
    <property type="protein sequence ID" value="MFC4695687.1"/>
    <property type="molecule type" value="Genomic_DNA"/>
</dbReference>
<proteinExistence type="predicted"/>
<evidence type="ECO:0000256" key="1">
    <source>
        <dbReference type="SAM" id="MobiDB-lite"/>
    </source>
</evidence>
<protein>
    <submittedName>
        <fullName evidence="2">Uncharacterized protein</fullName>
    </submittedName>
</protein>
<organism evidence="2 3">
    <name type="scientific">Geodermatophilus arenarius</name>
    <dbReference type="NCBI Taxonomy" id="1137990"/>
    <lineage>
        <taxon>Bacteria</taxon>
        <taxon>Bacillati</taxon>
        <taxon>Actinomycetota</taxon>
        <taxon>Actinomycetes</taxon>
        <taxon>Geodermatophilales</taxon>
        <taxon>Geodermatophilaceae</taxon>
        <taxon>Geodermatophilus</taxon>
    </lineage>
</organism>
<gene>
    <name evidence="2" type="ORF">ACFO3M_19955</name>
</gene>
<keyword evidence="3" id="KW-1185">Reference proteome</keyword>
<evidence type="ECO:0000313" key="2">
    <source>
        <dbReference type="EMBL" id="MFC4695687.1"/>
    </source>
</evidence>
<evidence type="ECO:0000313" key="3">
    <source>
        <dbReference type="Proteomes" id="UP001596025"/>
    </source>
</evidence>
<sequence length="80" mass="8716">MHSQAKQEAQDALFTAIRDQAEKNMRSAMRPAEKAALLRRLAEAYRLTAGGPMPDTPTRRSVPAPRKAADDGAPARTRTA</sequence>
<dbReference type="Proteomes" id="UP001596025">
    <property type="component" value="Unassembled WGS sequence"/>
</dbReference>